<dbReference type="CDD" id="cd03013">
    <property type="entry name" value="PRX5_like"/>
    <property type="match status" value="2"/>
</dbReference>
<feature type="domain" description="Thioredoxin" evidence="6">
    <location>
        <begin position="408"/>
        <end position="592"/>
    </location>
</feature>
<organism evidence="7 8">
    <name type="scientific">Tetraparma gracilis</name>
    <dbReference type="NCBI Taxonomy" id="2962635"/>
    <lineage>
        <taxon>Eukaryota</taxon>
        <taxon>Sar</taxon>
        <taxon>Stramenopiles</taxon>
        <taxon>Ochrophyta</taxon>
        <taxon>Bolidophyceae</taxon>
        <taxon>Parmales</taxon>
        <taxon>Triparmaceae</taxon>
        <taxon>Tetraparma</taxon>
    </lineage>
</organism>
<evidence type="ECO:0000259" key="6">
    <source>
        <dbReference type="PROSITE" id="PS51352"/>
    </source>
</evidence>
<protein>
    <recommendedName>
        <fullName evidence="6">Thioredoxin domain-containing protein</fullName>
    </recommendedName>
</protein>
<dbReference type="InterPro" id="IPR037944">
    <property type="entry name" value="PRX5-like"/>
</dbReference>
<keyword evidence="8" id="KW-1185">Reference proteome</keyword>
<reference evidence="7 8" key="1">
    <citation type="journal article" date="2023" name="Commun. Biol.">
        <title>Genome analysis of Parmales, the sister group of diatoms, reveals the evolutionary specialization of diatoms from phago-mixotrophs to photoautotrophs.</title>
        <authorList>
            <person name="Ban H."/>
            <person name="Sato S."/>
            <person name="Yoshikawa S."/>
            <person name="Yamada K."/>
            <person name="Nakamura Y."/>
            <person name="Ichinomiya M."/>
            <person name="Sato N."/>
            <person name="Blanc-Mathieu R."/>
            <person name="Endo H."/>
            <person name="Kuwata A."/>
            <person name="Ogata H."/>
        </authorList>
    </citation>
    <scope>NUCLEOTIDE SEQUENCE [LARGE SCALE GENOMIC DNA]</scope>
</reference>
<accession>A0ABQ6MGG7</accession>
<dbReference type="EMBL" id="BRYB01001444">
    <property type="protein sequence ID" value="GMI25903.1"/>
    <property type="molecule type" value="Genomic_DNA"/>
</dbReference>
<gene>
    <name evidence="7" type="ORF">TeGR_g10092</name>
</gene>
<evidence type="ECO:0000313" key="7">
    <source>
        <dbReference type="EMBL" id="GMI25903.1"/>
    </source>
</evidence>
<dbReference type="InterPro" id="IPR013766">
    <property type="entry name" value="Thioredoxin_domain"/>
</dbReference>
<dbReference type="PANTHER" id="PTHR10430:SF16">
    <property type="entry name" value="PEROXIREDOXIN-5, MITOCHONDRIAL"/>
    <property type="match status" value="1"/>
</dbReference>
<dbReference type="InterPro" id="IPR036249">
    <property type="entry name" value="Thioredoxin-like_sf"/>
</dbReference>
<dbReference type="SUPFAM" id="SSF52833">
    <property type="entry name" value="Thioredoxin-like"/>
    <property type="match status" value="2"/>
</dbReference>
<evidence type="ECO:0000256" key="2">
    <source>
        <dbReference type="ARBA" id="ARBA00022559"/>
    </source>
</evidence>
<evidence type="ECO:0000256" key="1">
    <source>
        <dbReference type="ARBA" id="ARBA00010505"/>
    </source>
</evidence>
<feature type="compositionally biased region" description="Low complexity" evidence="5">
    <location>
        <begin position="9"/>
        <end position="21"/>
    </location>
</feature>
<dbReference type="Pfam" id="PF08534">
    <property type="entry name" value="Redoxin"/>
    <property type="match status" value="2"/>
</dbReference>
<proteinExistence type="inferred from homology"/>
<evidence type="ECO:0000256" key="4">
    <source>
        <dbReference type="ARBA" id="ARBA00023002"/>
    </source>
</evidence>
<dbReference type="InterPro" id="IPR013740">
    <property type="entry name" value="Redoxin"/>
</dbReference>
<dbReference type="PANTHER" id="PTHR10430">
    <property type="entry name" value="PEROXIREDOXIN"/>
    <property type="match status" value="1"/>
</dbReference>
<keyword evidence="2" id="KW-0575">Peroxidase</keyword>
<dbReference type="Proteomes" id="UP001165060">
    <property type="component" value="Unassembled WGS sequence"/>
</dbReference>
<evidence type="ECO:0000313" key="8">
    <source>
        <dbReference type="Proteomes" id="UP001165060"/>
    </source>
</evidence>
<sequence length="817" mass="89474">MSDFSNNLAAFSASASSSKTSSKTKKRKAASAPPAAAAGAPPAELDLRPVSRVFVACPANIMTGGPEALHALCAKINGAGAAVQALMLYFDGDNRKRCELVGSARAMPPYAHYGTAAATAEPGGLPDREGDLVVWPEFYTGIMDSFARPVQTGIWWLSVDNNNRQYTQWGRGDVRHFCQSKYALEHLRSKNVNMSAVSMLTEFIHKSRHPKGVEVGGRDDVVLYNPFKGQHFTDEIRQKSERLGVKFVPIGGEGKKLTPAEVTALLMKSKVYIDFGHHPGMDRLPREAALAGCVVITNSEGAAKYASDVPIPSKFKFKRFDVDKIHARLKACLNTFEEQTALFEPYRAWIRDQEDVMDVVIDRLVDKLVNPGWEKEEDATEAEQGVVKLARVEQDLRDVLGRVYTTPVSEGGRVPDVVFKTRVRTALPGGKGNPFDWKDTRTADWFAGKRVVLFSLPGAFTPTCSSTHLPGYEAQYEQMKGMGVDDVYCLSVNDAFVMRNWGLAQGLEEDVSVGSLGFKKVKLLPDGACQFTRGMGMSCTWEKERGFGERSWRYSMVVNDGVVEKLFVEGGKIVQDSDPDPFEVTDTDTMMAYLGGAAGGKGGVEGGFAKAPLNASMPQAWCTPVEEGAKVPDVVFKTRERTALPEEGANPFDWKDTRTADWFAGKRVVLFSLPGAFTPTCSNTHLPGYEGAYSEMKELGVDDVYCLSVNDAFVMRRWGLAQGLEEDVSVGSLGFKKVKLLPDGACQFTRGMGMSCVWGSERGFGERSWRYSMVVNDGVVEKLFVEGGGIVQNSGPDPFLVTDSGTMLGYLNLKNRR</sequence>
<comment type="caution">
    <text evidence="7">The sequence shown here is derived from an EMBL/GenBank/DDBJ whole genome shotgun (WGS) entry which is preliminary data.</text>
</comment>
<keyword evidence="4" id="KW-0560">Oxidoreductase</keyword>
<feature type="region of interest" description="Disordered" evidence="5">
    <location>
        <begin position="1"/>
        <end position="42"/>
    </location>
</feature>
<comment type="similarity">
    <text evidence="1">Belongs to the peroxiredoxin family. Prx5 subfamily.</text>
</comment>
<feature type="compositionally biased region" description="Low complexity" evidence="5">
    <location>
        <begin position="30"/>
        <end position="42"/>
    </location>
</feature>
<dbReference type="Gene3D" id="3.40.30.10">
    <property type="entry name" value="Glutaredoxin"/>
    <property type="match status" value="2"/>
</dbReference>
<dbReference type="Gene3D" id="3.40.50.2000">
    <property type="entry name" value="Glycogen Phosphorylase B"/>
    <property type="match status" value="1"/>
</dbReference>
<keyword evidence="3" id="KW-0049">Antioxidant</keyword>
<evidence type="ECO:0000256" key="3">
    <source>
        <dbReference type="ARBA" id="ARBA00022862"/>
    </source>
</evidence>
<name>A0ABQ6MGG7_9STRA</name>
<dbReference type="PROSITE" id="PS51352">
    <property type="entry name" value="THIOREDOXIN_2"/>
    <property type="match status" value="2"/>
</dbReference>
<feature type="domain" description="Thioredoxin" evidence="6">
    <location>
        <begin position="625"/>
        <end position="809"/>
    </location>
</feature>
<evidence type="ECO:0000256" key="5">
    <source>
        <dbReference type="SAM" id="MobiDB-lite"/>
    </source>
</evidence>